<proteinExistence type="predicted"/>
<evidence type="ECO:0000256" key="1">
    <source>
        <dbReference type="SAM" id="MobiDB-lite"/>
    </source>
</evidence>
<reference evidence="2" key="1">
    <citation type="submission" date="2020-06" db="EMBL/GenBank/DDBJ databases">
        <authorList>
            <person name="Li T."/>
            <person name="Hu X."/>
            <person name="Zhang T."/>
            <person name="Song X."/>
            <person name="Zhang H."/>
            <person name="Dai N."/>
            <person name="Sheng W."/>
            <person name="Hou X."/>
            <person name="Wei L."/>
        </authorList>
    </citation>
    <scope>NUCLEOTIDE SEQUENCE</scope>
    <source>
        <strain evidence="2">G02</strain>
        <tissue evidence="2">Leaf</tissue>
    </source>
</reference>
<dbReference type="EMBL" id="JACGWJ010001448">
    <property type="protein sequence ID" value="KAL0282369.1"/>
    <property type="molecule type" value="Genomic_DNA"/>
</dbReference>
<name>A0AAW2IJL9_SESRA</name>
<reference evidence="2" key="2">
    <citation type="journal article" date="2024" name="Plant">
        <title>Genomic evolution and insights into agronomic trait innovations of Sesamum species.</title>
        <authorList>
            <person name="Miao H."/>
            <person name="Wang L."/>
            <person name="Qu L."/>
            <person name="Liu H."/>
            <person name="Sun Y."/>
            <person name="Le M."/>
            <person name="Wang Q."/>
            <person name="Wei S."/>
            <person name="Zheng Y."/>
            <person name="Lin W."/>
            <person name="Duan Y."/>
            <person name="Cao H."/>
            <person name="Xiong S."/>
            <person name="Wang X."/>
            <person name="Wei L."/>
            <person name="Li C."/>
            <person name="Ma Q."/>
            <person name="Ju M."/>
            <person name="Zhao R."/>
            <person name="Li G."/>
            <person name="Mu C."/>
            <person name="Tian Q."/>
            <person name="Mei H."/>
            <person name="Zhang T."/>
            <person name="Gao T."/>
            <person name="Zhang H."/>
        </authorList>
    </citation>
    <scope>NUCLEOTIDE SEQUENCE</scope>
    <source>
        <strain evidence="2">G02</strain>
    </source>
</reference>
<evidence type="ECO:0000313" key="2">
    <source>
        <dbReference type="EMBL" id="KAL0282369.1"/>
    </source>
</evidence>
<feature type="region of interest" description="Disordered" evidence="1">
    <location>
        <begin position="68"/>
        <end position="98"/>
    </location>
</feature>
<accession>A0AAW2IJL9</accession>
<protein>
    <submittedName>
        <fullName evidence="2">Uncharacterized protein</fullName>
    </submittedName>
</protein>
<comment type="caution">
    <text evidence="2">The sequence shown here is derived from an EMBL/GenBank/DDBJ whole genome shotgun (WGS) entry which is preliminary data.</text>
</comment>
<organism evidence="2">
    <name type="scientific">Sesamum radiatum</name>
    <name type="common">Black benniseed</name>
    <dbReference type="NCBI Taxonomy" id="300843"/>
    <lineage>
        <taxon>Eukaryota</taxon>
        <taxon>Viridiplantae</taxon>
        <taxon>Streptophyta</taxon>
        <taxon>Embryophyta</taxon>
        <taxon>Tracheophyta</taxon>
        <taxon>Spermatophyta</taxon>
        <taxon>Magnoliopsida</taxon>
        <taxon>eudicotyledons</taxon>
        <taxon>Gunneridae</taxon>
        <taxon>Pentapetalae</taxon>
        <taxon>asterids</taxon>
        <taxon>lamiids</taxon>
        <taxon>Lamiales</taxon>
        <taxon>Pedaliaceae</taxon>
        <taxon>Sesamum</taxon>
    </lineage>
</organism>
<sequence length="98" mass="10759">MDSSAVNSYSFMAYGFAPLHKVKRMRRSLNGATAFALARSSLCLFPTVELNYIDPQTLQKKPFLTTCLSSPSSDGNPDETIEESTTSKKSSKEDGKTK</sequence>
<gene>
    <name evidence="2" type="ORF">Sradi_7263500</name>
</gene>
<dbReference type="AlphaFoldDB" id="A0AAW2IJL9"/>